<proteinExistence type="predicted"/>
<dbReference type="InterPro" id="IPR011006">
    <property type="entry name" value="CheY-like_superfamily"/>
</dbReference>
<reference evidence="3" key="1">
    <citation type="submission" date="2021-02" db="EMBL/GenBank/DDBJ databases">
        <title>Metagenome analyses of Stigonema ocellatum DSM 106950, Chlorogloea purpurea SAG 13.99 and Gomphosphaeria aponina DSM 107014.</title>
        <authorList>
            <person name="Marter P."/>
            <person name="Huang S."/>
        </authorList>
    </citation>
    <scope>NUCLEOTIDE SEQUENCE</scope>
    <source>
        <strain evidence="3">JP213</strain>
    </source>
</reference>
<dbReference type="InterPro" id="IPR058245">
    <property type="entry name" value="NreC/VraR/RcsB-like_REC"/>
</dbReference>
<dbReference type="SMART" id="SM00448">
    <property type="entry name" value="REC"/>
    <property type="match status" value="1"/>
</dbReference>
<comment type="caution">
    <text evidence="3">The sequence shown here is derived from an EMBL/GenBank/DDBJ whole genome shotgun (WGS) entry which is preliminary data.</text>
</comment>
<dbReference type="PANTHER" id="PTHR45566">
    <property type="entry name" value="HTH-TYPE TRANSCRIPTIONAL REGULATOR YHJB-RELATED"/>
    <property type="match status" value="1"/>
</dbReference>
<dbReference type="PROSITE" id="PS50110">
    <property type="entry name" value="RESPONSE_REGULATORY"/>
    <property type="match status" value="1"/>
</dbReference>
<feature type="domain" description="Response regulatory" evidence="2">
    <location>
        <begin position="7"/>
        <end position="128"/>
    </location>
</feature>
<name>A0A941GPQ9_9CHRO</name>
<evidence type="ECO:0000313" key="3">
    <source>
        <dbReference type="EMBL" id="MBR8827614.1"/>
    </source>
</evidence>
<dbReference type="GO" id="GO:0000160">
    <property type="term" value="P:phosphorelay signal transduction system"/>
    <property type="evidence" value="ECO:0007669"/>
    <property type="project" value="InterPro"/>
</dbReference>
<dbReference type="InterPro" id="IPR016837">
    <property type="entry name" value="Uncharacterised_Ycf55_cyanobac"/>
</dbReference>
<dbReference type="CDD" id="cd17535">
    <property type="entry name" value="REC_NarL-like"/>
    <property type="match status" value="1"/>
</dbReference>
<dbReference type="SUPFAM" id="SSF52172">
    <property type="entry name" value="CheY-like"/>
    <property type="match status" value="1"/>
</dbReference>
<dbReference type="Gene3D" id="3.40.50.2300">
    <property type="match status" value="1"/>
</dbReference>
<keyword evidence="1" id="KW-0597">Phosphoprotein</keyword>
<dbReference type="PIRSF" id="PIRSF026434">
    <property type="entry name" value="RR_ycf55_prd"/>
    <property type="match status" value="1"/>
</dbReference>
<dbReference type="AlphaFoldDB" id="A0A941GPQ9"/>
<dbReference type="InterPro" id="IPR022552">
    <property type="entry name" value="UPF_Ycf55"/>
</dbReference>
<gene>
    <name evidence="3" type="ORF">DSM107014_06835</name>
</gene>
<dbReference type="Pfam" id="PF12452">
    <property type="entry name" value="DUF3685"/>
    <property type="match status" value="1"/>
</dbReference>
<feature type="modified residue" description="4-aspartylphosphate" evidence="1">
    <location>
        <position position="58"/>
    </location>
</feature>
<evidence type="ECO:0000256" key="1">
    <source>
        <dbReference type="PROSITE-ProRule" id="PRU00169"/>
    </source>
</evidence>
<dbReference type="Pfam" id="PF00072">
    <property type="entry name" value="Response_reg"/>
    <property type="match status" value="1"/>
</dbReference>
<accession>A0A941GPQ9</accession>
<dbReference type="InterPro" id="IPR001789">
    <property type="entry name" value="Sig_transdc_resp-reg_receiver"/>
</dbReference>
<protein>
    <submittedName>
        <fullName evidence="3">DUF3685 domain-containing protein</fullName>
    </submittedName>
</protein>
<dbReference type="EMBL" id="JADQBC010000037">
    <property type="protein sequence ID" value="MBR8827614.1"/>
    <property type="molecule type" value="Genomic_DNA"/>
</dbReference>
<evidence type="ECO:0000259" key="2">
    <source>
        <dbReference type="PROSITE" id="PS50110"/>
    </source>
</evidence>
<dbReference type="Proteomes" id="UP000767446">
    <property type="component" value="Unassembled WGS sequence"/>
</dbReference>
<sequence>MNNNPLKIFIIDDDPIFRLGLSAALAEFADLQVIAQERVTQGVLTTLSQQIPDVVVFDLFLPTWGKQKLAGVQLCDRLLQEYPSLPILLLSAKVPMEQLRAAKSLGVLGYCAKGTPITEIVTAIRQVASRKQTWSSLPILRSKVSWLATQSWSGLQQIEASLAGVENKLKNAQLPLFDWLFWSGRQRELECARWLVNQLVPAEVIVVQENYPSTDESGTIMPNSSFSELPVTINSPESSDIFNSTLLKIKSGLENRTEQPLEIDILLLEKKQELLYLVLKQLRQEVQELRDLNLKAVRENELQILRDIWQGASIDFLSKYLQAEKDLNLVNQVMAEGIIVEKEILAQVGLVTEILGYLVWETGLLVEQVIYSYDTPEAKARAEILVQNLIIKVSNGVMQVVLNNYAESEIFQKKLYQEQYKSSREIAKFRNSFVWKYRQEKYWEEPKNIFEDKYQMLFLDGNKIKKTYIYADRKKELEQLEGLPWGVTMALETRDAIAPRLRSVVDFLGKGLVYILTEVIGRGIGLIGKGIIQGIGNSLQETRMRKNSERSK</sequence>
<dbReference type="PANTHER" id="PTHR45566:SF1">
    <property type="entry name" value="HTH-TYPE TRANSCRIPTIONAL REGULATOR YHJB-RELATED"/>
    <property type="match status" value="1"/>
</dbReference>
<dbReference type="InterPro" id="IPR051015">
    <property type="entry name" value="EvgA-like"/>
</dbReference>
<organism evidence="3 4">
    <name type="scientific">Gomphosphaeria aponina SAG 52.96 = DSM 107014</name>
    <dbReference type="NCBI Taxonomy" id="1521640"/>
    <lineage>
        <taxon>Bacteria</taxon>
        <taxon>Bacillati</taxon>
        <taxon>Cyanobacteriota</taxon>
        <taxon>Cyanophyceae</taxon>
        <taxon>Oscillatoriophycideae</taxon>
        <taxon>Chroococcales</taxon>
        <taxon>Gomphosphaeriaceae</taxon>
        <taxon>Gomphosphaeria</taxon>
    </lineage>
</organism>
<evidence type="ECO:0000313" key="4">
    <source>
        <dbReference type="Proteomes" id="UP000767446"/>
    </source>
</evidence>